<keyword evidence="8 12" id="KW-0256">Endoplasmic reticulum</keyword>
<feature type="transmembrane region" description="Helical" evidence="12">
    <location>
        <begin position="597"/>
        <end position="615"/>
    </location>
</feature>
<dbReference type="Pfam" id="PF04987">
    <property type="entry name" value="PigN"/>
    <property type="match status" value="1"/>
</dbReference>
<feature type="transmembrane region" description="Helical" evidence="12">
    <location>
        <begin position="621"/>
        <end position="640"/>
    </location>
</feature>
<dbReference type="AlphaFoldDB" id="A0A4W6FS99"/>
<feature type="transmembrane region" description="Helical" evidence="12">
    <location>
        <begin position="505"/>
        <end position="531"/>
    </location>
</feature>
<evidence type="ECO:0000256" key="8">
    <source>
        <dbReference type="ARBA" id="ARBA00022824"/>
    </source>
</evidence>
<reference evidence="14" key="2">
    <citation type="submission" date="2025-08" db="UniProtKB">
        <authorList>
            <consortium name="Ensembl"/>
        </authorList>
    </citation>
    <scope>IDENTIFICATION</scope>
</reference>
<evidence type="ECO:0000256" key="10">
    <source>
        <dbReference type="ARBA" id="ARBA00023136"/>
    </source>
</evidence>
<dbReference type="InterPro" id="IPR037671">
    <property type="entry name" value="PIGN_N"/>
</dbReference>
<evidence type="ECO:0000256" key="9">
    <source>
        <dbReference type="ARBA" id="ARBA00022989"/>
    </source>
</evidence>
<reference evidence="14" key="3">
    <citation type="submission" date="2025-09" db="UniProtKB">
        <authorList>
            <consortium name="Ensembl"/>
        </authorList>
    </citation>
    <scope>IDENTIFICATION</scope>
</reference>
<dbReference type="FunFam" id="3.40.720.10:FF:000091">
    <property type="entry name" value="Phosphatidylinositol glycan anchor biosynthesis, class N"/>
    <property type="match status" value="1"/>
</dbReference>
<dbReference type="CDD" id="cd16020">
    <property type="entry name" value="GPI_EPT_1"/>
    <property type="match status" value="1"/>
</dbReference>
<name>A0A4W6FS99_LATCA</name>
<dbReference type="Proteomes" id="UP000314980">
    <property type="component" value="Unassembled WGS sequence"/>
</dbReference>
<comment type="subcellular location">
    <subcellularLocation>
        <location evidence="1 12">Endoplasmic reticulum membrane</location>
        <topology evidence="1 12">Multi-pass membrane protein</topology>
    </subcellularLocation>
</comment>
<dbReference type="EC" id="2.-.-.-" evidence="12"/>
<keyword evidence="15" id="KW-1185">Reference proteome</keyword>
<gene>
    <name evidence="14" type="primary">PIGN</name>
</gene>
<keyword evidence="10 12" id="KW-0472">Membrane</keyword>
<dbReference type="SUPFAM" id="SSF53649">
    <property type="entry name" value="Alkaline phosphatase-like"/>
    <property type="match status" value="1"/>
</dbReference>
<evidence type="ECO:0000313" key="14">
    <source>
        <dbReference type="Ensembl" id="ENSLCAP00010054001.1"/>
    </source>
</evidence>
<dbReference type="GO" id="GO:0051377">
    <property type="term" value="F:mannose-ethanolamine phosphotransferase activity"/>
    <property type="evidence" value="ECO:0007669"/>
    <property type="project" value="UniProtKB-UniRule"/>
</dbReference>
<dbReference type="Gene3D" id="3.40.720.10">
    <property type="entry name" value="Alkaline Phosphatase, subunit A"/>
    <property type="match status" value="1"/>
</dbReference>
<evidence type="ECO:0000313" key="15">
    <source>
        <dbReference type="Proteomes" id="UP000314980"/>
    </source>
</evidence>
<comment type="similarity">
    <text evidence="3 12">Belongs to the PIGG/PIGN/PIGO family. PIGN subfamily.</text>
</comment>
<evidence type="ECO:0000256" key="11">
    <source>
        <dbReference type="ARBA" id="ARBA00023180"/>
    </source>
</evidence>
<feature type="domain" description="GPI ethanolamine phosphate transferase 1 C-terminal" evidence="13">
    <location>
        <begin position="425"/>
        <end position="876"/>
    </location>
</feature>
<keyword evidence="11" id="KW-0325">Glycoprotein</keyword>
<dbReference type="InterPro" id="IPR017850">
    <property type="entry name" value="Alkaline_phosphatase_core_sf"/>
</dbReference>
<dbReference type="Ensembl" id="ENSLCAT00010055406.1">
    <property type="protein sequence ID" value="ENSLCAP00010054001.1"/>
    <property type="gene ID" value="ENSLCAG00010025134.1"/>
</dbReference>
<dbReference type="InterPro" id="IPR017852">
    <property type="entry name" value="GPI_EtnP_transferase_1_C"/>
</dbReference>
<evidence type="ECO:0000256" key="6">
    <source>
        <dbReference type="ARBA" id="ARBA00022679"/>
    </source>
</evidence>
<feature type="transmembrane region" description="Helical" evidence="12">
    <location>
        <begin position="479"/>
        <end position="499"/>
    </location>
</feature>
<keyword evidence="7 12" id="KW-0812">Transmembrane</keyword>
<proteinExistence type="inferred from homology"/>
<feature type="transmembrane region" description="Helical" evidence="12">
    <location>
        <begin position="807"/>
        <end position="827"/>
    </location>
</feature>
<keyword evidence="5 12" id="KW-0337">GPI-anchor biosynthesis</keyword>
<comment type="pathway">
    <text evidence="2 12">Glycolipid biosynthesis; glycosylphosphatidylinositol-anchor biosynthesis.</text>
</comment>
<dbReference type="Pfam" id="PF01663">
    <property type="entry name" value="Phosphodiest"/>
    <property type="match status" value="1"/>
</dbReference>
<dbReference type="GO" id="GO:0006506">
    <property type="term" value="P:GPI anchor biosynthetic process"/>
    <property type="evidence" value="ECO:0007669"/>
    <property type="project" value="UniProtKB-UniPathway"/>
</dbReference>
<comment type="function">
    <text evidence="12">Ethanolamine phosphate transferase involved in glycosylphosphatidylinositol-anchor biosynthesis. Transfers ethanolamine phosphate to the first alpha-1,4-linked mannose of the glycosylphosphatidylinositol precursor of GPI-anchor.</text>
</comment>
<evidence type="ECO:0000256" key="7">
    <source>
        <dbReference type="ARBA" id="ARBA00022692"/>
    </source>
</evidence>
<accession>A0A4W6FS99</accession>
<evidence type="ECO:0000256" key="1">
    <source>
        <dbReference type="ARBA" id="ARBA00004477"/>
    </source>
</evidence>
<keyword evidence="9 12" id="KW-1133">Transmembrane helix</keyword>
<evidence type="ECO:0000256" key="4">
    <source>
        <dbReference type="ARBA" id="ARBA00020831"/>
    </source>
</evidence>
<comment type="caution">
    <text evidence="12">Lacks conserved residue(s) required for the propagation of feature annotation.</text>
</comment>
<feature type="transmembrane region" description="Helical" evidence="12">
    <location>
        <begin position="770"/>
        <end position="795"/>
    </location>
</feature>
<sequence>MITFFLVGLTVHVVFFLSIFDIYFTSPLVHGMTPQATSLAPPASRLVLVVADGLRADSLFTLLPNGSSRAPYLRSVLEEKGTWGVSHTRVPTESRPGHVALIAGFYEDVSAVAKGWKENPVEFDSVFNESRHTWSWGSPDILPMFAKGASGDHVYTYTYPAQEEDFASTDASRLDSWVFSQVKSFFQLAKSNSSLRASLLEDKNVFFLHLLGIDTNGHAHRPMSQEYLDNIGLVDTGVAELVSIVEDFFDYDGRTAYVFTSDHGMTNWGSHGAGHPSETLTPLIVWGAGVHNAQRVTEPQPYNDGYLQDWNLEHLRRVDVGQADIAPLMASLIGVPIPVNSVGVLPLPYLNNTDLFKAENMYTNAIQVLEQFKVGQHASLLLLTCILLTESKQAEFIHKARILIQLEKYEDAISLCQSLISYSLEGLVYYHTYDRFFLGCSVVLGFVGWTSYVVLVILKTHASLNRHPSLLKQVRDPSHTLAKLCMCVTVVITVFLLIQRSPVTYYIYCLLPVPIWYSLLVGFFMSCNVHLADHKLFTVCRVYHVQCEVSLLWMSVYLCCPQVVSFFHRAMLTVGLAILSIWPFMSGLFGKAKFRSLSWFLGCLFLALFPLMPVVGREPNIHLVTCAGLLTLFTSVCYLWSSRQRTPLHLSDRQQFVTQMFHVAVCAYVPSLTHSSLQQKQGLPLLNQIISWITLGSSMLVPLLSSTRIFHRLLSIFLSLTATYLLLSTGSEALFPPVLSWLMFVWINIEQEAMLAQGVSGRQEVEPLCICLNIAASLSLINFQVFFIITAFFGTGNIASINSFDPASVYCFLTVFNPFIMGGLMMWKVIIPFIIVMCTFETIQVTGCELQTIINFNSISHSSPQHFFFLVQDYGSWLDIGTSISHYVIVMSMTIFLMLLSVVTHILTSQRLILWRRPKYLLI</sequence>
<keyword evidence="6 12" id="KW-0808">Transferase</keyword>
<feature type="transmembrane region" description="Helical" evidence="12">
    <location>
        <begin position="884"/>
        <end position="907"/>
    </location>
</feature>
<evidence type="ECO:0000256" key="2">
    <source>
        <dbReference type="ARBA" id="ARBA00004687"/>
    </source>
</evidence>
<dbReference type="FunFam" id="3.40.720.10:FF:000088">
    <property type="entry name" value="Phosphatidylinositol glycan anchor biosynthesis, class N"/>
    <property type="match status" value="1"/>
</dbReference>
<dbReference type="PANTHER" id="PTHR12250">
    <property type="entry name" value="PHOSPHATIDYLINOSITOL GLYCAN, CLASS N"/>
    <property type="match status" value="1"/>
</dbReference>
<feature type="transmembrane region" description="Helical" evidence="12">
    <location>
        <begin position="436"/>
        <end position="458"/>
    </location>
</feature>
<protein>
    <recommendedName>
        <fullName evidence="4 12">GPI ethanolamine phosphate transferase 1</fullName>
        <ecNumber evidence="12">2.-.-.-</ecNumber>
    </recommendedName>
</protein>
<organism evidence="14 15">
    <name type="scientific">Lates calcarifer</name>
    <name type="common">Barramundi</name>
    <name type="synonym">Holocentrus calcarifer</name>
    <dbReference type="NCBI Taxonomy" id="8187"/>
    <lineage>
        <taxon>Eukaryota</taxon>
        <taxon>Metazoa</taxon>
        <taxon>Chordata</taxon>
        <taxon>Craniata</taxon>
        <taxon>Vertebrata</taxon>
        <taxon>Euteleostomi</taxon>
        <taxon>Actinopterygii</taxon>
        <taxon>Neopterygii</taxon>
        <taxon>Teleostei</taxon>
        <taxon>Neoteleostei</taxon>
        <taxon>Acanthomorphata</taxon>
        <taxon>Carangaria</taxon>
        <taxon>Carangaria incertae sedis</taxon>
        <taxon>Centropomidae</taxon>
        <taxon>Lates</taxon>
    </lineage>
</organism>
<dbReference type="UniPathway" id="UPA00196"/>
<dbReference type="InterPro" id="IPR007070">
    <property type="entry name" value="GPI_EtnP_transferase_1"/>
</dbReference>
<evidence type="ECO:0000256" key="5">
    <source>
        <dbReference type="ARBA" id="ARBA00022502"/>
    </source>
</evidence>
<evidence type="ECO:0000259" key="13">
    <source>
        <dbReference type="Pfam" id="PF04987"/>
    </source>
</evidence>
<dbReference type="InterPro" id="IPR002591">
    <property type="entry name" value="Phosphodiest/P_Trfase"/>
</dbReference>
<reference evidence="15" key="1">
    <citation type="submission" date="2015-09" db="EMBL/GenBank/DDBJ databases">
        <authorList>
            <person name="Sai Rama Sridatta P."/>
        </authorList>
    </citation>
    <scope>NUCLEOTIDE SEQUENCE [LARGE SCALE GENOMIC DNA]</scope>
</reference>
<dbReference type="GO" id="GO:0005789">
    <property type="term" value="C:endoplasmic reticulum membrane"/>
    <property type="evidence" value="ECO:0007669"/>
    <property type="project" value="UniProtKB-SubCell"/>
</dbReference>
<feature type="transmembrane region" description="Helical" evidence="12">
    <location>
        <begin position="709"/>
        <end position="727"/>
    </location>
</feature>
<dbReference type="PANTHER" id="PTHR12250:SF0">
    <property type="entry name" value="GPI ETHANOLAMINE PHOSPHATE TRANSFERASE 1"/>
    <property type="match status" value="1"/>
</dbReference>
<feature type="transmembrane region" description="Helical" evidence="12">
    <location>
        <begin position="570"/>
        <end position="590"/>
    </location>
</feature>
<dbReference type="GeneTree" id="ENSGT00390000017600"/>
<evidence type="ECO:0000256" key="3">
    <source>
        <dbReference type="ARBA" id="ARBA00008400"/>
    </source>
</evidence>
<evidence type="ECO:0000256" key="12">
    <source>
        <dbReference type="RuleBase" id="RU367138"/>
    </source>
</evidence>